<dbReference type="GO" id="GO:0000701">
    <property type="term" value="F:purine-specific mismatch base pair DNA N-glycosylase activity"/>
    <property type="evidence" value="ECO:0007669"/>
    <property type="project" value="TreeGrafter"/>
</dbReference>
<keyword evidence="4" id="KW-0227">DNA damage</keyword>
<proteinExistence type="inferred from homology"/>
<dbReference type="Proteomes" id="UP000050277">
    <property type="component" value="Unassembled WGS sequence"/>
</dbReference>
<evidence type="ECO:0000259" key="10">
    <source>
        <dbReference type="SMART" id="SM00478"/>
    </source>
</evidence>
<dbReference type="GO" id="GO:0006298">
    <property type="term" value="P:mismatch repair"/>
    <property type="evidence" value="ECO:0007669"/>
    <property type="project" value="TreeGrafter"/>
</dbReference>
<dbReference type="GO" id="GO:0032357">
    <property type="term" value="F:oxidized purine DNA binding"/>
    <property type="evidence" value="ECO:0007669"/>
    <property type="project" value="TreeGrafter"/>
</dbReference>
<dbReference type="EMBL" id="LGKP01000006">
    <property type="protein sequence ID" value="KPL91343.1"/>
    <property type="molecule type" value="Genomic_DNA"/>
</dbReference>
<dbReference type="PANTHER" id="PTHR42944">
    <property type="entry name" value="ADENINE DNA GLYCOSYLASE"/>
    <property type="match status" value="1"/>
</dbReference>
<dbReference type="GO" id="GO:0046872">
    <property type="term" value="F:metal ion binding"/>
    <property type="evidence" value="ECO:0007669"/>
    <property type="project" value="UniProtKB-KW"/>
</dbReference>
<feature type="domain" description="HhH-GPD" evidence="10">
    <location>
        <begin position="39"/>
        <end position="194"/>
    </location>
</feature>
<gene>
    <name evidence="11" type="ORF">SE18_02650</name>
</gene>
<evidence type="ECO:0000256" key="6">
    <source>
        <dbReference type="ARBA" id="ARBA00023004"/>
    </source>
</evidence>
<evidence type="ECO:0000313" key="11">
    <source>
        <dbReference type="EMBL" id="KPL91343.1"/>
    </source>
</evidence>
<name>A0A0P6YMC8_9CHLR</name>
<dbReference type="InterPro" id="IPR044298">
    <property type="entry name" value="MIG/MutY"/>
</dbReference>
<dbReference type="STRING" id="70996.SE18_02650"/>
<evidence type="ECO:0000256" key="4">
    <source>
        <dbReference type="ARBA" id="ARBA00022763"/>
    </source>
</evidence>
<evidence type="ECO:0000256" key="9">
    <source>
        <dbReference type="ARBA" id="ARBA00023295"/>
    </source>
</evidence>
<evidence type="ECO:0000256" key="1">
    <source>
        <dbReference type="ARBA" id="ARBA00001966"/>
    </source>
</evidence>
<dbReference type="GO" id="GO:0035485">
    <property type="term" value="F:adenine/guanine mispair binding"/>
    <property type="evidence" value="ECO:0007669"/>
    <property type="project" value="TreeGrafter"/>
</dbReference>
<keyword evidence="7" id="KW-0411">Iron-sulfur</keyword>
<keyword evidence="3" id="KW-0479">Metal-binding</keyword>
<reference evidence="11 12" key="1">
    <citation type="submission" date="2015-07" db="EMBL/GenBank/DDBJ databases">
        <title>Whole genome sequence of Herpetosiphon geysericola DSM 7119.</title>
        <authorList>
            <person name="Hemp J."/>
            <person name="Ward L.M."/>
            <person name="Pace L.A."/>
            <person name="Fischer W.W."/>
        </authorList>
    </citation>
    <scope>NUCLEOTIDE SEQUENCE [LARGE SCALE GENOMIC DNA]</scope>
    <source>
        <strain evidence="11 12">DSM 7119</strain>
    </source>
</reference>
<dbReference type="CDD" id="cd00056">
    <property type="entry name" value="ENDO3c"/>
    <property type="match status" value="1"/>
</dbReference>
<evidence type="ECO:0000256" key="7">
    <source>
        <dbReference type="ARBA" id="ARBA00023014"/>
    </source>
</evidence>
<dbReference type="RefSeq" id="WP_054532869.1">
    <property type="nucleotide sequence ID" value="NZ_LGKP01000006.1"/>
</dbReference>
<evidence type="ECO:0000256" key="2">
    <source>
        <dbReference type="ARBA" id="ARBA00008343"/>
    </source>
</evidence>
<keyword evidence="12" id="KW-1185">Reference proteome</keyword>
<dbReference type="InterPro" id="IPR023170">
    <property type="entry name" value="HhH_base_excis_C"/>
</dbReference>
<dbReference type="AlphaFoldDB" id="A0A0P6YMC8"/>
<dbReference type="GO" id="GO:0034039">
    <property type="term" value="F:8-oxo-7,8-dihydroguanine DNA N-glycosylase activity"/>
    <property type="evidence" value="ECO:0007669"/>
    <property type="project" value="TreeGrafter"/>
</dbReference>
<dbReference type="OrthoDB" id="9802365at2"/>
<evidence type="ECO:0000313" key="12">
    <source>
        <dbReference type="Proteomes" id="UP000050277"/>
    </source>
</evidence>
<dbReference type="GO" id="GO:0006284">
    <property type="term" value="P:base-excision repair"/>
    <property type="evidence" value="ECO:0007669"/>
    <property type="project" value="InterPro"/>
</dbReference>
<dbReference type="Gene3D" id="1.10.1670.10">
    <property type="entry name" value="Helix-hairpin-Helix base-excision DNA repair enzymes (C-terminal)"/>
    <property type="match status" value="1"/>
</dbReference>
<accession>A0A0P6YMC8</accession>
<organism evidence="11 12">
    <name type="scientific">Herpetosiphon geysericola</name>
    <dbReference type="NCBI Taxonomy" id="70996"/>
    <lineage>
        <taxon>Bacteria</taxon>
        <taxon>Bacillati</taxon>
        <taxon>Chloroflexota</taxon>
        <taxon>Chloroflexia</taxon>
        <taxon>Herpetosiphonales</taxon>
        <taxon>Herpetosiphonaceae</taxon>
        <taxon>Herpetosiphon</taxon>
    </lineage>
</organism>
<comment type="caution">
    <text evidence="11">The sequence shown here is derived from an EMBL/GenBank/DDBJ whole genome shotgun (WGS) entry which is preliminary data.</text>
</comment>
<dbReference type="InterPro" id="IPR003265">
    <property type="entry name" value="HhH-GPD_domain"/>
</dbReference>
<dbReference type="Pfam" id="PF00730">
    <property type="entry name" value="HhH-GPD"/>
    <property type="match status" value="1"/>
</dbReference>
<evidence type="ECO:0000256" key="3">
    <source>
        <dbReference type="ARBA" id="ARBA00022723"/>
    </source>
</evidence>
<evidence type="ECO:0000256" key="5">
    <source>
        <dbReference type="ARBA" id="ARBA00022801"/>
    </source>
</evidence>
<dbReference type="InterPro" id="IPR011257">
    <property type="entry name" value="DNA_glycosylase"/>
</dbReference>
<keyword evidence="9" id="KW-0326">Glycosidase</keyword>
<dbReference type="PATRIC" id="fig|70996.4.peg.1689"/>
<keyword evidence="5" id="KW-0378">Hydrolase</keyword>
<comment type="similarity">
    <text evidence="2">Belongs to the Nth/MutY family.</text>
</comment>
<sequence>MNETSALQTDLLAWFQANGRDLPWRRTRNPYYILVSETMLQQTQVDRVIPKYEAFLALFPTVEALASASTADVIRSWQGLGYNRRAVNLQRAAQAIVAAGFPADPAGFPNTPEGLRNLPGIGAYTSGAVACFAFERDVAFLDTNIRRVVRRLLVGPEDAPPATTEQTLIDYAQQLIPPGQGWAWNQAIMELGALICTAAKPQCWRCPLNQHCRAYAIWREANTQLDMWQPPVIKPRKKAAEQPFHSSNRYFRGRIIDALRALEAQQSLDLASLGPQVKQDWLGNEADLTWLAKLVSGLAQDGLLIWQYQPEQDLAGWSVRLPA</sequence>
<keyword evidence="6" id="KW-0408">Iron</keyword>
<comment type="cofactor">
    <cofactor evidence="1">
        <name>[4Fe-4S] cluster</name>
        <dbReference type="ChEBI" id="CHEBI:49883"/>
    </cofactor>
</comment>
<dbReference type="GO" id="GO:0051539">
    <property type="term" value="F:4 iron, 4 sulfur cluster binding"/>
    <property type="evidence" value="ECO:0007669"/>
    <property type="project" value="InterPro"/>
</dbReference>
<dbReference type="InterPro" id="IPR003651">
    <property type="entry name" value="Endonuclease3_FeS-loop_motif"/>
</dbReference>
<dbReference type="SMART" id="SM00478">
    <property type="entry name" value="ENDO3c"/>
    <property type="match status" value="1"/>
</dbReference>
<dbReference type="Gene3D" id="1.10.340.30">
    <property type="entry name" value="Hypothetical protein, domain 2"/>
    <property type="match status" value="1"/>
</dbReference>
<dbReference type="PANTHER" id="PTHR42944:SF1">
    <property type="entry name" value="ADENINE DNA GLYCOSYLASE"/>
    <property type="match status" value="1"/>
</dbReference>
<keyword evidence="8" id="KW-0234">DNA repair</keyword>
<protein>
    <submittedName>
        <fullName evidence="11">Fe-S cluster assembly protein HesB</fullName>
    </submittedName>
</protein>
<evidence type="ECO:0000256" key="8">
    <source>
        <dbReference type="ARBA" id="ARBA00023204"/>
    </source>
</evidence>
<dbReference type="SUPFAM" id="SSF48150">
    <property type="entry name" value="DNA-glycosylase"/>
    <property type="match status" value="1"/>
</dbReference>
<dbReference type="SMART" id="SM00525">
    <property type="entry name" value="FES"/>
    <property type="match status" value="1"/>
</dbReference>